<evidence type="ECO:0000313" key="3">
    <source>
        <dbReference type="Proteomes" id="UP000003639"/>
    </source>
</evidence>
<dbReference type="AlphaFoldDB" id="A6NQK9"/>
<proteinExistence type="predicted"/>
<sequence>MSASATKPAAGAIRKGSLEESRDFRLLHRAEKKGVPEDVSPEDADGDAAGLPQTGQRPFSRGWPQFAQKFAIKPAPFRYIPYASIKYLTIF</sequence>
<protein>
    <submittedName>
        <fullName evidence="2">Uncharacterized protein</fullName>
    </submittedName>
</protein>
<reference evidence="2 3" key="2">
    <citation type="submission" date="2007-06" db="EMBL/GenBank/DDBJ databases">
        <title>Draft genome sequence of Pseudoflavonifractor capillosus ATCC 29799.</title>
        <authorList>
            <person name="Sudarsanam P."/>
            <person name="Ley R."/>
            <person name="Guruge J."/>
            <person name="Turnbaugh P.J."/>
            <person name="Mahowald M."/>
            <person name="Liep D."/>
            <person name="Gordon J."/>
        </authorList>
    </citation>
    <scope>NUCLEOTIDE SEQUENCE [LARGE SCALE GENOMIC DNA]</scope>
    <source>
        <strain evidence="2 3">ATCC 29799</strain>
    </source>
</reference>
<reference evidence="2 3" key="1">
    <citation type="submission" date="2007-04" db="EMBL/GenBank/DDBJ databases">
        <authorList>
            <person name="Fulton L."/>
            <person name="Clifton S."/>
            <person name="Fulton B."/>
            <person name="Xu J."/>
            <person name="Minx P."/>
            <person name="Pepin K.H."/>
            <person name="Johnson M."/>
            <person name="Thiruvilangam P."/>
            <person name="Bhonagiri V."/>
            <person name="Nash W.E."/>
            <person name="Mardis E.R."/>
            <person name="Wilson R.K."/>
        </authorList>
    </citation>
    <scope>NUCLEOTIDE SEQUENCE [LARGE SCALE GENOMIC DNA]</scope>
    <source>
        <strain evidence="2 3">ATCC 29799</strain>
    </source>
</reference>
<dbReference type="EMBL" id="AAXG02000004">
    <property type="protein sequence ID" value="EDN01813.1"/>
    <property type="molecule type" value="Genomic_DNA"/>
</dbReference>
<accession>A6NQK9</accession>
<evidence type="ECO:0000313" key="2">
    <source>
        <dbReference type="EMBL" id="EDN01813.1"/>
    </source>
</evidence>
<dbReference type="Proteomes" id="UP000003639">
    <property type="component" value="Unassembled WGS sequence"/>
</dbReference>
<organism evidence="2 3">
    <name type="scientific">Pseudoflavonifractor capillosus ATCC 29799</name>
    <dbReference type="NCBI Taxonomy" id="411467"/>
    <lineage>
        <taxon>Bacteria</taxon>
        <taxon>Bacillati</taxon>
        <taxon>Bacillota</taxon>
        <taxon>Clostridia</taxon>
        <taxon>Eubacteriales</taxon>
        <taxon>Oscillospiraceae</taxon>
        <taxon>Pseudoflavonifractor</taxon>
    </lineage>
</organism>
<evidence type="ECO:0000256" key="1">
    <source>
        <dbReference type="SAM" id="MobiDB-lite"/>
    </source>
</evidence>
<feature type="region of interest" description="Disordered" evidence="1">
    <location>
        <begin position="29"/>
        <end position="60"/>
    </location>
</feature>
<comment type="caution">
    <text evidence="2">The sequence shown here is derived from an EMBL/GenBank/DDBJ whole genome shotgun (WGS) entry which is preliminary data.</text>
</comment>
<gene>
    <name evidence="2" type="ORF">BACCAP_00479</name>
</gene>
<name>A6NQK9_9FIRM</name>
<keyword evidence="3" id="KW-1185">Reference proteome</keyword>